<evidence type="ECO:0000313" key="1">
    <source>
        <dbReference type="EMBL" id="MBB5755364.1"/>
    </source>
</evidence>
<dbReference type="SUPFAM" id="SSF89447">
    <property type="entry name" value="AbrB/MazE/MraZ-like"/>
    <property type="match status" value="1"/>
</dbReference>
<sequence>MGEQTARVRLVRTPDGQRLDIPPGFMLGGDEAILTAKDGRLVVEPVARSSLLSVLAGLDDLDEDWPEIDDAAPGDVLL</sequence>
<dbReference type="Proteomes" id="UP000583454">
    <property type="component" value="Unassembled WGS sequence"/>
</dbReference>
<protein>
    <submittedName>
        <fullName evidence="1">Antitoxin VapB</fullName>
    </submittedName>
</protein>
<reference evidence="1 2" key="1">
    <citation type="submission" date="2020-08" db="EMBL/GenBank/DDBJ databases">
        <title>Genomic Encyclopedia of Type Strains, Phase IV (KMG-IV): sequencing the most valuable type-strain genomes for metagenomic binning, comparative biology and taxonomic classification.</title>
        <authorList>
            <person name="Goeker M."/>
        </authorList>
    </citation>
    <scope>NUCLEOTIDE SEQUENCE [LARGE SCALE GENOMIC DNA]</scope>
    <source>
        <strain evidence="1 2">DSM 2163</strain>
    </source>
</reference>
<proteinExistence type="predicted"/>
<organism evidence="1 2">
    <name type="scientific">Methylorubrum rhodinum</name>
    <dbReference type="NCBI Taxonomy" id="29428"/>
    <lineage>
        <taxon>Bacteria</taxon>
        <taxon>Pseudomonadati</taxon>
        <taxon>Pseudomonadota</taxon>
        <taxon>Alphaproteobacteria</taxon>
        <taxon>Hyphomicrobiales</taxon>
        <taxon>Methylobacteriaceae</taxon>
        <taxon>Methylorubrum</taxon>
    </lineage>
</organism>
<dbReference type="InterPro" id="IPR037914">
    <property type="entry name" value="SpoVT-AbrB_sf"/>
</dbReference>
<dbReference type="EMBL" id="JACHOP010000001">
    <property type="protein sequence ID" value="MBB5755364.1"/>
    <property type="molecule type" value="Genomic_DNA"/>
</dbReference>
<name>A0A840ZDN3_9HYPH</name>
<gene>
    <name evidence="1" type="ORF">HNR00_000053</name>
</gene>
<dbReference type="AlphaFoldDB" id="A0A840ZDN3"/>
<accession>A0A840ZDN3</accession>
<evidence type="ECO:0000313" key="2">
    <source>
        <dbReference type="Proteomes" id="UP000583454"/>
    </source>
</evidence>
<comment type="caution">
    <text evidence="1">The sequence shown here is derived from an EMBL/GenBank/DDBJ whole genome shotgun (WGS) entry which is preliminary data.</text>
</comment>
<keyword evidence="2" id="KW-1185">Reference proteome</keyword>
<dbReference type="RefSeq" id="WP_183563040.1">
    <property type="nucleotide sequence ID" value="NZ_JACHOP010000001.1"/>
</dbReference>